<evidence type="ECO:0000256" key="4">
    <source>
        <dbReference type="ARBA" id="ARBA00022438"/>
    </source>
</evidence>
<dbReference type="Pfam" id="PF01433">
    <property type="entry name" value="Peptidase_M1"/>
    <property type="match status" value="3"/>
</dbReference>
<evidence type="ECO:0000313" key="24">
    <source>
        <dbReference type="EMBL" id="CAF0985961.1"/>
    </source>
</evidence>
<dbReference type="GO" id="GO:0005615">
    <property type="term" value="C:extracellular space"/>
    <property type="evidence" value="ECO:0007669"/>
    <property type="project" value="TreeGrafter"/>
</dbReference>
<keyword evidence="6" id="KW-0645">Protease</keyword>
<feature type="domain" description="Peptidase M1 membrane alanine aminopeptidase" evidence="20">
    <location>
        <begin position="1615"/>
        <end position="1737"/>
    </location>
</feature>
<name>A0A814FWT0_9BILA</name>
<evidence type="ECO:0000259" key="21">
    <source>
        <dbReference type="Pfam" id="PF11838"/>
    </source>
</evidence>
<dbReference type="InterPro" id="IPR045357">
    <property type="entry name" value="Aminopeptidase_N-like_N"/>
</dbReference>
<evidence type="ECO:0000256" key="13">
    <source>
        <dbReference type="ARBA" id="ARBA00023049"/>
    </source>
</evidence>
<evidence type="ECO:0000256" key="10">
    <source>
        <dbReference type="ARBA" id="ARBA00022833"/>
    </source>
</evidence>
<dbReference type="EMBL" id="CAJNOL010000289">
    <property type="protein sequence ID" value="CAF0985961.1"/>
    <property type="molecule type" value="Genomic_DNA"/>
</dbReference>
<evidence type="ECO:0000259" key="22">
    <source>
        <dbReference type="Pfam" id="PF17900"/>
    </source>
</evidence>
<keyword evidence="11" id="KW-0735">Signal-anchor</keyword>
<evidence type="ECO:0000256" key="1">
    <source>
        <dbReference type="ARBA" id="ARBA00004236"/>
    </source>
</evidence>
<dbReference type="GO" id="GO:0070006">
    <property type="term" value="F:metalloaminopeptidase activity"/>
    <property type="evidence" value="ECO:0007669"/>
    <property type="project" value="TreeGrafter"/>
</dbReference>
<feature type="binding site" evidence="18">
    <location>
        <position position="200"/>
    </location>
    <ligand>
        <name>Zn(2+)</name>
        <dbReference type="ChEBI" id="CHEBI:29105"/>
        <note>catalytic</note>
    </ligand>
</feature>
<evidence type="ECO:0000256" key="2">
    <source>
        <dbReference type="ARBA" id="ARBA00004606"/>
    </source>
</evidence>
<dbReference type="Gene3D" id="2.60.40.1910">
    <property type="match status" value="1"/>
</dbReference>
<dbReference type="Gene3D" id="1.10.390.10">
    <property type="entry name" value="Neutral Protease Domain 2"/>
    <property type="match status" value="3"/>
</dbReference>
<feature type="site" description="Transition state stabilizer" evidence="19">
    <location>
        <position position="263"/>
    </location>
</feature>
<keyword evidence="12" id="KW-1133">Transmembrane helix</keyword>
<dbReference type="Proteomes" id="UP000663870">
    <property type="component" value="Unassembled WGS sequence"/>
</dbReference>
<evidence type="ECO:0000256" key="19">
    <source>
        <dbReference type="PIRSR" id="PIRSR634016-4"/>
    </source>
</evidence>
<proteinExistence type="inferred from homology"/>
<dbReference type="Proteomes" id="UP000663854">
    <property type="component" value="Unassembled WGS sequence"/>
</dbReference>
<keyword evidence="13" id="KW-0482">Metalloprotease</keyword>
<keyword evidence="4" id="KW-0031">Aminopeptidase</keyword>
<feature type="domain" description="ERAP1-like C-terminal" evidence="21">
    <location>
        <begin position="1212"/>
        <end position="1347"/>
    </location>
</feature>
<feature type="binding site" evidence="18">
    <location>
        <position position="181"/>
    </location>
    <ligand>
        <name>Zn(2+)</name>
        <dbReference type="ChEBI" id="CHEBI:29105"/>
        <note>catalytic</note>
    </ligand>
</feature>
<dbReference type="InterPro" id="IPR001930">
    <property type="entry name" value="Peptidase_M1"/>
</dbReference>
<evidence type="ECO:0000256" key="3">
    <source>
        <dbReference type="ARBA" id="ARBA00010136"/>
    </source>
</evidence>
<protein>
    <recommendedName>
        <fullName evidence="26">Aminopeptidase N</fullName>
    </recommendedName>
</protein>
<accession>A0A814FWT0</accession>
<keyword evidence="16" id="KW-0325">Glycoprotein</keyword>
<dbReference type="Pfam" id="PF17900">
    <property type="entry name" value="Peptidase_M1_N"/>
    <property type="match status" value="3"/>
</dbReference>
<evidence type="ECO:0000313" key="25">
    <source>
        <dbReference type="Proteomes" id="UP000663870"/>
    </source>
</evidence>
<dbReference type="PANTHER" id="PTHR11533">
    <property type="entry name" value="PROTEASE M1 ZINC METALLOPROTEASE"/>
    <property type="match status" value="1"/>
</dbReference>
<dbReference type="EMBL" id="CAJNOH010000075">
    <property type="protein sequence ID" value="CAF0842823.1"/>
    <property type="molecule type" value="Genomic_DNA"/>
</dbReference>
<evidence type="ECO:0000259" key="20">
    <source>
        <dbReference type="Pfam" id="PF01433"/>
    </source>
</evidence>
<keyword evidence="14" id="KW-0472">Membrane</keyword>
<gene>
    <name evidence="24" type="ORF">JXQ802_LOCUS13429</name>
    <name evidence="23" type="ORF">PYM288_LOCUS6655</name>
</gene>
<feature type="domain" description="Aminopeptidase N-like N-terminal" evidence="22">
    <location>
        <begin position="1381"/>
        <end position="1583"/>
    </location>
</feature>
<comment type="similarity">
    <text evidence="3">Belongs to the peptidase M1 family.</text>
</comment>
<dbReference type="GO" id="GO:0043171">
    <property type="term" value="P:peptide catabolic process"/>
    <property type="evidence" value="ECO:0007669"/>
    <property type="project" value="TreeGrafter"/>
</dbReference>
<dbReference type="InterPro" id="IPR034016">
    <property type="entry name" value="M1_APN-typ"/>
</dbReference>
<evidence type="ECO:0000256" key="11">
    <source>
        <dbReference type="ARBA" id="ARBA00022968"/>
    </source>
</evidence>
<evidence type="ECO:0000256" key="6">
    <source>
        <dbReference type="ARBA" id="ARBA00022670"/>
    </source>
</evidence>
<dbReference type="FunFam" id="1.25.50.20:FF:000001">
    <property type="entry name" value="Aminopeptidase"/>
    <property type="match status" value="1"/>
</dbReference>
<evidence type="ECO:0000256" key="17">
    <source>
        <dbReference type="PIRSR" id="PIRSR634016-1"/>
    </source>
</evidence>
<evidence type="ECO:0000256" key="9">
    <source>
        <dbReference type="ARBA" id="ARBA00022801"/>
    </source>
</evidence>
<feature type="binding site" evidence="18">
    <location>
        <position position="177"/>
    </location>
    <ligand>
        <name>Zn(2+)</name>
        <dbReference type="ChEBI" id="CHEBI:29105"/>
        <note>catalytic</note>
    </ligand>
</feature>
<reference evidence="24" key="1">
    <citation type="submission" date="2021-02" db="EMBL/GenBank/DDBJ databases">
        <authorList>
            <person name="Nowell W R."/>
        </authorList>
    </citation>
    <scope>NUCLEOTIDE SEQUENCE</scope>
</reference>
<evidence type="ECO:0000256" key="18">
    <source>
        <dbReference type="PIRSR" id="PIRSR634016-3"/>
    </source>
</evidence>
<dbReference type="InterPro" id="IPR024571">
    <property type="entry name" value="ERAP1-like_C_dom"/>
</dbReference>
<evidence type="ECO:0000256" key="5">
    <source>
        <dbReference type="ARBA" id="ARBA00022475"/>
    </source>
</evidence>
<keyword evidence="25" id="KW-1185">Reference proteome</keyword>
<feature type="active site" description="Proton acceptor" evidence="17">
    <location>
        <position position="178"/>
    </location>
</feature>
<keyword evidence="7" id="KW-0812">Transmembrane</keyword>
<dbReference type="GO" id="GO:0005886">
    <property type="term" value="C:plasma membrane"/>
    <property type="evidence" value="ECO:0007669"/>
    <property type="project" value="UniProtKB-SubCell"/>
</dbReference>
<evidence type="ECO:0000256" key="7">
    <source>
        <dbReference type="ARBA" id="ARBA00022692"/>
    </source>
</evidence>
<dbReference type="FunFam" id="1.10.390.10:FF:000006">
    <property type="entry name" value="Puromycin-sensitive aminopeptidase"/>
    <property type="match status" value="1"/>
</dbReference>
<dbReference type="Gene3D" id="1.25.50.20">
    <property type="match status" value="2"/>
</dbReference>
<dbReference type="FunFam" id="2.60.40.1730:FF:000012">
    <property type="entry name" value="Aminopeptidase N"/>
    <property type="match status" value="1"/>
</dbReference>
<sequence length="1741" mass="199912">MEPTYARSVLPCVDEPARKAIFIISVIHDPSYAVWSNGAIDRTEILSDGRALSHFTPTLKMSTFLLALIVAPISDFACRPDRLIGSNNTISRVCGRVDILPQLAYADEVAYKTLGFFNTYFDSDYPLSKIEHFAVPDFGAGAMENYGLLIYREIGLFFDEKTVSASRKQYITTVISHEIAHQWFGNLVSPAWWGELWLKEGFASYMETLAADFVEPLWMQEEQFVVEKIFAFMEPDSFPTSRPISIDSTNPADIFQMFDSITYDKGATLIRMMSMFLGAEIFQRGVRTYLKALSFSSATQQDLWTYLSQATNNTIDVEQIMDGWTKQAGYPIVEVNRVYNTVGQQRVGGRMVISQRPFSLFSTTTKQDKWWIPFKYFDQTFPQSQSLTGSEVVWLNDTSATLNITTADSDWVLANPSYLGIYRTKYDPQNFRLIVTQLQTDHTRIPTITRGALIDDTFALSRTGLINATDAYELIRYLKSETDFVPWIATLSAMNQQEELLADRDILIDVQRYFLELVLPIYNTIGWVTNDQSTEWLRTLLQPSIVSAACHYGHPECIEAARSAYRRWNLNPTLNQIPANLRSIVYCTVVREGSRSEFNFLWARLQIESIASETWNLLEGLACTKDPSLIVWFLDQHLTNGSIIRNQDSLLSIENVARSPAANRIAWNWIRDYWSILFEKWGKSDNTLGGIIEAVSSRFVTVRQRDEFKTFADSIIDKGAASRQFQLSIDRINANIEWNTANLGSITAFFRSNNESSIPSHRLPLDVAPIHYDLYVKPYLNITNENLRFSIFDGRVCIHLNVTRTTDRIVLHKRFIMVREPIEITGGVSVILTTFNQDLDFFTIILNRSLQVNEQPILTLNYVGELKNDTDGFYISSYVRSSDKVRRYLVASQMEPIAARRALPCFDEPTFKATFTITVEHEQQYRAWSNMPIESSETQSNGWLLTQFQKTIPMSSYLLALVVADFDCLTRSNTGRFQNITTSVCAQSEKKDDLNYALEIATQSIRDFEEQYQINYPLPKCDHIAVPDFDAGAMENFGCILYRETLLFYNNRTSSSSNKQSVALVIAHELAHQWFGNLVSPAWWDDLWLNEGFAEWMQFVGTNKVHPTWDLYQQFIAQQWLAVMQDDAVSFSHPVNMKLTQNDQLTNIFDTITYSKGSSLLRMMGNIMSEETFNKGVTRYLERHLYSTATQIDLWRALGKQMSDDNIQLPSSRAEFQFLLRQYQESNDPQEKASIQSALACTRDTELIRYLLEIHVNSQLNIIRRQDALTGIRAICRNFIAETECWTFVRSRWRQLFKEFGGSFSFVDLIKDVTARFSTEQQLDEFERLFEQTIDANAVEFQAIIERIRANIQWIEKAKPNLAEWFMNRTVAIRLPFDWIPSQYELNFDVRLRTTYPNNAEPDTLFMGHTRIIVRCNRSTNEFRIHIKQLQMSSVTLKHGDTSNNLIIDWTWISQSEILICRLRERCATNEDYVFETEYTTELSRDMAGFYLSRYNISNTSTGDIITHNIAATHMQPTIARTVFPCFDEPVFKAKFNISITHDPSFTVVRSNGAMLDGGRPIQQPDGRFLSRFEETPPMSTYLIAFVLTDFECVSRVTSANIEVNVCGRPEAILNGGMENWGLITYRETALLYNNVTGSLADKRRVGEFVAHELAHQWFGDIVTPQWWNDLWLNEGFASWVEVLGLNHSNPEFQSFDTFVSGVVHRALVMDSLYSSHPISVEVTHPDEINSIFDAISCKLH</sequence>
<dbReference type="FunFam" id="1.10.390.10:FF:000016">
    <property type="entry name" value="Glutamyl aminopeptidase"/>
    <property type="match status" value="1"/>
</dbReference>
<dbReference type="InterPro" id="IPR042097">
    <property type="entry name" value="Aminopeptidase_N-like_N_sf"/>
</dbReference>
<dbReference type="GO" id="GO:0042277">
    <property type="term" value="F:peptide binding"/>
    <property type="evidence" value="ECO:0007669"/>
    <property type="project" value="TreeGrafter"/>
</dbReference>
<comment type="cofactor">
    <cofactor evidence="18">
        <name>Zn(2+)</name>
        <dbReference type="ChEBI" id="CHEBI:29105"/>
    </cofactor>
    <text evidence="18">Binds 1 zinc ion per subunit.</text>
</comment>
<keyword evidence="9" id="KW-0378">Hydrolase</keyword>
<dbReference type="SUPFAM" id="SSF63737">
    <property type="entry name" value="Leukotriene A4 hydrolase N-terminal domain"/>
    <property type="match status" value="3"/>
</dbReference>
<evidence type="ECO:0000256" key="8">
    <source>
        <dbReference type="ARBA" id="ARBA00022723"/>
    </source>
</evidence>
<feature type="domain" description="Peptidase M1 membrane alanine aminopeptidase" evidence="20">
    <location>
        <begin position="996"/>
        <end position="1205"/>
    </location>
</feature>
<keyword evidence="5" id="KW-1003">Cell membrane</keyword>
<dbReference type="InterPro" id="IPR014782">
    <property type="entry name" value="Peptidase_M1_dom"/>
</dbReference>
<dbReference type="Gene3D" id="2.60.40.1730">
    <property type="entry name" value="tricorn interacting facor f3 domain"/>
    <property type="match status" value="3"/>
</dbReference>
<dbReference type="InterPro" id="IPR050344">
    <property type="entry name" value="Peptidase_M1_aminopeptidases"/>
</dbReference>
<feature type="domain" description="ERAP1-like C-terminal" evidence="21">
    <location>
        <begin position="411"/>
        <end position="733"/>
    </location>
</feature>
<keyword evidence="10 18" id="KW-0862">Zinc</keyword>
<comment type="caution">
    <text evidence="24">The sequence shown here is derived from an EMBL/GenBank/DDBJ whole genome shotgun (WGS) entry which is preliminary data.</text>
</comment>
<feature type="domain" description="Aminopeptidase N-like N-terminal" evidence="22">
    <location>
        <begin position="769"/>
        <end position="958"/>
    </location>
</feature>
<dbReference type="PRINTS" id="PR00756">
    <property type="entry name" value="ALADIPTASE"/>
</dbReference>
<dbReference type="PANTHER" id="PTHR11533:SF294">
    <property type="entry name" value="THYROTROPIN-RELEASING HORMONE-DEGRADING ECTOENZYME"/>
    <property type="match status" value="1"/>
</dbReference>
<dbReference type="GO" id="GO:0008270">
    <property type="term" value="F:zinc ion binding"/>
    <property type="evidence" value="ECO:0007669"/>
    <property type="project" value="InterPro"/>
</dbReference>
<feature type="domain" description="Aminopeptidase N-like N-terminal" evidence="22">
    <location>
        <begin position="1"/>
        <end position="65"/>
    </location>
</feature>
<keyword evidence="8 18" id="KW-0479">Metal-binding</keyword>
<keyword evidence="15" id="KW-1015">Disulfide bond</keyword>
<dbReference type="GO" id="GO:0006508">
    <property type="term" value="P:proteolysis"/>
    <property type="evidence" value="ECO:0007669"/>
    <property type="project" value="UniProtKB-KW"/>
</dbReference>
<evidence type="ECO:0000256" key="16">
    <source>
        <dbReference type="ARBA" id="ARBA00023180"/>
    </source>
</evidence>
<dbReference type="InterPro" id="IPR027268">
    <property type="entry name" value="Peptidase_M4/M1_CTD_sf"/>
</dbReference>
<feature type="domain" description="Peptidase M1 membrane alanine aminopeptidase" evidence="20">
    <location>
        <begin position="105"/>
        <end position="324"/>
    </location>
</feature>
<comment type="subcellular location">
    <subcellularLocation>
        <location evidence="1">Cell membrane</location>
    </subcellularLocation>
    <subcellularLocation>
        <location evidence="2">Membrane</location>
        <topology evidence="2">Single-pass type II membrane protein</topology>
    </subcellularLocation>
</comment>
<evidence type="ECO:0000256" key="15">
    <source>
        <dbReference type="ARBA" id="ARBA00023157"/>
    </source>
</evidence>
<dbReference type="Pfam" id="PF11838">
    <property type="entry name" value="ERAP1_C"/>
    <property type="match status" value="2"/>
</dbReference>
<dbReference type="GO" id="GO:0005737">
    <property type="term" value="C:cytoplasm"/>
    <property type="evidence" value="ECO:0007669"/>
    <property type="project" value="TreeGrafter"/>
</dbReference>
<organism evidence="24 25">
    <name type="scientific">Rotaria sordida</name>
    <dbReference type="NCBI Taxonomy" id="392033"/>
    <lineage>
        <taxon>Eukaryota</taxon>
        <taxon>Metazoa</taxon>
        <taxon>Spiralia</taxon>
        <taxon>Gnathifera</taxon>
        <taxon>Rotifera</taxon>
        <taxon>Eurotatoria</taxon>
        <taxon>Bdelloidea</taxon>
        <taxon>Philodinida</taxon>
        <taxon>Philodinidae</taxon>
        <taxon>Rotaria</taxon>
    </lineage>
</organism>
<evidence type="ECO:0000313" key="23">
    <source>
        <dbReference type="EMBL" id="CAF0842823.1"/>
    </source>
</evidence>
<evidence type="ECO:0000256" key="12">
    <source>
        <dbReference type="ARBA" id="ARBA00022989"/>
    </source>
</evidence>
<evidence type="ECO:0008006" key="26">
    <source>
        <dbReference type="Google" id="ProtNLM"/>
    </source>
</evidence>
<evidence type="ECO:0000256" key="14">
    <source>
        <dbReference type="ARBA" id="ARBA00023136"/>
    </source>
</evidence>
<dbReference type="SUPFAM" id="SSF55486">
    <property type="entry name" value="Metalloproteases ('zincins'), catalytic domain"/>
    <property type="match status" value="3"/>
</dbReference>
<dbReference type="CDD" id="cd09601">
    <property type="entry name" value="M1_APN-Q_like"/>
    <property type="match status" value="3"/>
</dbReference>